<dbReference type="EMBL" id="CP002363">
    <property type="protein sequence ID" value="ADV65443.1"/>
    <property type="molecule type" value="Genomic_DNA"/>
</dbReference>
<comment type="catalytic activity">
    <reaction evidence="3">
        <text>dTDP-4-dehydro-6-deoxy-alpha-D-glucose = dTDP-4-dehydro-beta-L-rhamnose</text>
        <dbReference type="Rhea" id="RHEA:16969"/>
        <dbReference type="ChEBI" id="CHEBI:57649"/>
        <dbReference type="ChEBI" id="CHEBI:62830"/>
        <dbReference type="EC" id="5.1.3.13"/>
    </reaction>
</comment>
<dbReference type="GeneID" id="10153857"/>
<name>E8RAK7_DESM0</name>
<dbReference type="KEGG" id="dmu:Desmu_1143"/>
<comment type="similarity">
    <text evidence="3">Belongs to the dTDP-4-dehydrorhamnose 3,5-epimerase family.</text>
</comment>
<reference evidence="5" key="1">
    <citation type="submission" date="2010-11" db="EMBL/GenBank/DDBJ databases">
        <title>The complete genome of Desulfurococcus mucosus DSM 2162.</title>
        <authorList>
            <consortium name="US DOE Joint Genome Institute (JGI-PGF)"/>
            <person name="Lucas S."/>
            <person name="Copeland A."/>
            <person name="Lapidus A."/>
            <person name="Bruce D."/>
            <person name="Goodwin L."/>
            <person name="Pitluck S."/>
            <person name="Kyrpides N."/>
            <person name="Mavromatis K."/>
            <person name="Pagani I."/>
            <person name="Ivanova N."/>
            <person name="Ovchinnikova G."/>
            <person name="Chertkov O."/>
            <person name="Held B."/>
            <person name="Brettin T."/>
            <person name="Detter J.C."/>
            <person name="Tapia R."/>
            <person name="Han C."/>
            <person name="Land M."/>
            <person name="Hauser L."/>
            <person name="Markowitz V."/>
            <person name="Cheng J.-F."/>
            <person name="Hugenholtz P."/>
            <person name="Woyke T."/>
            <person name="Wu D."/>
            <person name="Wirth R."/>
            <person name="Bilek Y."/>
            <person name="Hader T."/>
            <person name="Klenk H.-P."/>
            <person name="Eisen J.A."/>
        </authorList>
    </citation>
    <scope>NUCLEOTIDE SEQUENCE [LARGE SCALE GENOMIC DNA]</scope>
    <source>
        <strain evidence="5">ATCC 35584 / DSM 2162 / JCM 9187 / O7/1</strain>
    </source>
</reference>
<dbReference type="InterPro" id="IPR011051">
    <property type="entry name" value="RmlC_Cupin_sf"/>
</dbReference>
<dbReference type="AlphaFoldDB" id="E8RAK7"/>
<dbReference type="GO" id="GO:0008830">
    <property type="term" value="F:dTDP-4-dehydrorhamnose 3,5-epimerase activity"/>
    <property type="evidence" value="ECO:0007669"/>
    <property type="project" value="UniProtKB-UniRule"/>
</dbReference>
<dbReference type="Gene3D" id="2.60.120.10">
    <property type="entry name" value="Jelly Rolls"/>
    <property type="match status" value="1"/>
</dbReference>
<dbReference type="NCBIfam" id="TIGR01221">
    <property type="entry name" value="rmlC"/>
    <property type="match status" value="1"/>
</dbReference>
<proteinExistence type="inferred from homology"/>
<dbReference type="UniPathway" id="UPA00124"/>
<reference evidence="4 5" key="2">
    <citation type="journal article" date="2011" name="Stand. Genomic Sci.">
        <title>Complete genome sequence of Desulfurococcus mucosus type strain (O7/1).</title>
        <authorList>
            <person name="Wirth R."/>
            <person name="Chertkov O."/>
            <person name="Held B."/>
            <person name="Lapidus A."/>
            <person name="Nolan M."/>
            <person name="Lucas S."/>
            <person name="Hammon N."/>
            <person name="Deshpande S."/>
            <person name="Cheng J.F."/>
            <person name="Tapia R."/>
            <person name="Han C."/>
            <person name="Goodwin L."/>
            <person name="Pitluck S."/>
            <person name="Liolios K."/>
            <person name="Ioanna P."/>
            <person name="Ivanova N."/>
            <person name="Mavromatis K."/>
            <person name="Mikhailova N."/>
            <person name="Pati A."/>
            <person name="Chen A."/>
            <person name="Palaniappan K."/>
            <person name="Land M."/>
            <person name="Hauser L."/>
            <person name="Chang Y.J."/>
            <person name="Jeffries C.D."/>
            <person name="Bilek Y."/>
            <person name="Hader T."/>
            <person name="Rohde M."/>
            <person name="Spring S."/>
            <person name="Sikorski J."/>
            <person name="Goker M."/>
            <person name="Woyke T."/>
            <person name="Bristow J."/>
            <person name="Eisen J.A."/>
            <person name="Markowitz V."/>
            <person name="Hugenholtz P."/>
            <person name="Kyrpides N.C."/>
            <person name="Klenk H.P."/>
        </authorList>
    </citation>
    <scope>NUCLEOTIDE SEQUENCE [LARGE SCALE GENOMIC DNA]</scope>
    <source>
        <strain evidence="5">ATCC 35584 / DSM 2162 / JCM 9187 / O7/1</strain>
    </source>
</reference>
<dbReference type="OrthoDB" id="2990at2157"/>
<evidence type="ECO:0000256" key="1">
    <source>
        <dbReference type="PIRSR" id="PIRSR600888-1"/>
    </source>
</evidence>
<evidence type="ECO:0000313" key="5">
    <source>
        <dbReference type="Proteomes" id="UP000001068"/>
    </source>
</evidence>
<dbReference type="InterPro" id="IPR000888">
    <property type="entry name" value="RmlC-like"/>
</dbReference>
<evidence type="ECO:0000256" key="2">
    <source>
        <dbReference type="PIRSR" id="PIRSR600888-3"/>
    </source>
</evidence>
<comment type="subunit">
    <text evidence="3">Homodimer.</text>
</comment>
<evidence type="ECO:0000313" key="4">
    <source>
        <dbReference type="EMBL" id="ADV65443.1"/>
    </source>
</evidence>
<dbReference type="Proteomes" id="UP000001068">
    <property type="component" value="Chromosome"/>
</dbReference>
<dbReference type="PANTHER" id="PTHR21047:SF2">
    <property type="entry name" value="THYMIDINE DIPHOSPHO-4-KETO-RHAMNOSE 3,5-EPIMERASE"/>
    <property type="match status" value="1"/>
</dbReference>
<feature type="site" description="Participates in a stacking interaction with the thymidine ring of dTDP-4-oxo-6-deoxyglucose" evidence="2">
    <location>
        <position position="140"/>
    </location>
</feature>
<dbReference type="GO" id="GO:0019305">
    <property type="term" value="P:dTDP-rhamnose biosynthetic process"/>
    <property type="evidence" value="ECO:0007669"/>
    <property type="project" value="UniProtKB-UniRule"/>
</dbReference>
<dbReference type="CDD" id="cd00438">
    <property type="entry name" value="cupin_RmlC"/>
    <property type="match status" value="1"/>
</dbReference>
<dbReference type="RefSeq" id="WP_013562665.1">
    <property type="nucleotide sequence ID" value="NC_014961.1"/>
</dbReference>
<feature type="active site" description="Proton acceptor" evidence="1">
    <location>
        <position position="64"/>
    </location>
</feature>
<dbReference type="Pfam" id="PF00908">
    <property type="entry name" value="dTDP_sugar_isom"/>
    <property type="match status" value="1"/>
</dbReference>
<keyword evidence="3 4" id="KW-0413">Isomerase</keyword>
<keyword evidence="5" id="KW-1185">Reference proteome</keyword>
<dbReference type="GO" id="GO:0000271">
    <property type="term" value="P:polysaccharide biosynthetic process"/>
    <property type="evidence" value="ECO:0007669"/>
    <property type="project" value="TreeGrafter"/>
</dbReference>
<dbReference type="PANTHER" id="PTHR21047">
    <property type="entry name" value="DTDP-6-DEOXY-D-GLUCOSE-3,5 EPIMERASE"/>
    <property type="match status" value="1"/>
</dbReference>
<sequence length="187" mass="21883">MPFKSFTRLSIPDLMLVEPFVHQDRRGFFTELYKRTVFLSEGIPYSFVQVNMSESRKGVVRGLHYQLKPMEQGKLVTVLRGRIYDVAVDIRKGSPWFGRYLGVELSEHNKYLLWIPPGFAHGFQALEDNTVVLYMVTKEYSPEHERCISYRDPDIGIEWPLETIFLSEKDEKCPPLKKAETNFNYPL</sequence>
<organism evidence="4 5">
    <name type="scientific">Desulfurococcus mucosus (strain ATCC 35584 / DSM 2162 / JCM 9187 / O7/1)</name>
    <dbReference type="NCBI Taxonomy" id="765177"/>
    <lineage>
        <taxon>Archaea</taxon>
        <taxon>Thermoproteota</taxon>
        <taxon>Thermoprotei</taxon>
        <taxon>Desulfurococcales</taxon>
        <taxon>Desulfurococcaceae</taxon>
        <taxon>Desulfurococcus</taxon>
    </lineage>
</organism>
<dbReference type="SUPFAM" id="SSF51182">
    <property type="entry name" value="RmlC-like cupins"/>
    <property type="match status" value="1"/>
</dbReference>
<gene>
    <name evidence="4" type="ordered locus">Desmu_1143</name>
</gene>
<dbReference type="eggNOG" id="arCOG04188">
    <property type="taxonomic scope" value="Archaea"/>
</dbReference>
<accession>E8RAK7</accession>
<dbReference type="STRING" id="765177.Desmu_1143"/>
<dbReference type="EC" id="5.1.3.13" evidence="3"/>
<dbReference type="InterPro" id="IPR014710">
    <property type="entry name" value="RmlC-like_jellyroll"/>
</dbReference>
<feature type="active site" description="Proton donor" evidence="1">
    <location>
        <position position="134"/>
    </location>
</feature>
<comment type="pathway">
    <text evidence="3">Carbohydrate biosynthesis; dTDP-L-rhamnose biosynthesis.</text>
</comment>
<evidence type="ECO:0000256" key="3">
    <source>
        <dbReference type="RuleBase" id="RU364069"/>
    </source>
</evidence>
<protein>
    <recommendedName>
        <fullName evidence="3">dTDP-4-dehydrorhamnose 3,5-epimerase</fullName>
        <ecNumber evidence="3">5.1.3.13</ecNumber>
    </recommendedName>
    <alternativeName>
        <fullName evidence="3">Thymidine diphospho-4-keto-rhamnose 3,5-epimerase</fullName>
    </alternativeName>
</protein>
<comment type="function">
    <text evidence="3">Catalyzes the epimerization of the C3' and C5'positions of dTDP-6-deoxy-D-xylo-4-hexulose, forming dTDP-6-deoxy-L-lyxo-4-hexulose.</text>
</comment>
<dbReference type="GO" id="GO:0005829">
    <property type="term" value="C:cytosol"/>
    <property type="evidence" value="ECO:0007669"/>
    <property type="project" value="TreeGrafter"/>
</dbReference>
<dbReference type="HOGENOM" id="CLU_090940_1_1_2"/>